<keyword evidence="7" id="KW-0325">Glycoprotein</keyword>
<comment type="subcellular location">
    <subcellularLocation>
        <location evidence="1">Membrane</location>
        <topology evidence="1">Multi-pass membrane protein</topology>
    </subcellularLocation>
</comment>
<dbReference type="OrthoDB" id="2157358at2759"/>
<feature type="domain" description="G-protein coupled receptors family 3 profile" evidence="11">
    <location>
        <begin position="171"/>
        <end position="422"/>
    </location>
</feature>
<feature type="region of interest" description="Disordered" evidence="9">
    <location>
        <begin position="1385"/>
        <end position="1416"/>
    </location>
</feature>
<reference evidence="12" key="1">
    <citation type="submission" date="2021-11" db="EMBL/GenBank/DDBJ databases">
        <authorList>
            <person name="Herlambang A."/>
            <person name="Guo Y."/>
            <person name="Takashima Y."/>
            <person name="Nishizawa T."/>
        </authorList>
    </citation>
    <scope>NUCLEOTIDE SEQUENCE</scope>
    <source>
        <strain evidence="12">E1425</strain>
    </source>
</reference>
<evidence type="ECO:0000256" key="8">
    <source>
        <dbReference type="ARBA" id="ARBA00023224"/>
    </source>
</evidence>
<dbReference type="PANTHER" id="PTHR10519:SF20">
    <property type="entry name" value="G-PROTEIN COUPLED RECEPTOR 156-RELATED"/>
    <property type="match status" value="1"/>
</dbReference>
<evidence type="ECO:0000256" key="9">
    <source>
        <dbReference type="SAM" id="MobiDB-lite"/>
    </source>
</evidence>
<dbReference type="PANTHER" id="PTHR10519">
    <property type="entry name" value="GABA-B RECEPTOR"/>
    <property type="match status" value="1"/>
</dbReference>
<feature type="transmembrane region" description="Helical" evidence="10">
    <location>
        <begin position="361"/>
        <end position="381"/>
    </location>
</feature>
<feature type="transmembrane region" description="Helical" evidence="10">
    <location>
        <begin position="279"/>
        <end position="304"/>
    </location>
</feature>
<proteinExistence type="predicted"/>
<keyword evidence="5 10" id="KW-0472">Membrane</keyword>
<feature type="region of interest" description="Disordered" evidence="9">
    <location>
        <begin position="1099"/>
        <end position="1148"/>
    </location>
</feature>
<evidence type="ECO:0000313" key="13">
    <source>
        <dbReference type="Proteomes" id="UP000827284"/>
    </source>
</evidence>
<organism evidence="12 13">
    <name type="scientific">Entomortierella parvispora</name>
    <dbReference type="NCBI Taxonomy" id="205924"/>
    <lineage>
        <taxon>Eukaryota</taxon>
        <taxon>Fungi</taxon>
        <taxon>Fungi incertae sedis</taxon>
        <taxon>Mucoromycota</taxon>
        <taxon>Mortierellomycotina</taxon>
        <taxon>Mortierellomycetes</taxon>
        <taxon>Mortierellales</taxon>
        <taxon>Mortierellaceae</taxon>
        <taxon>Entomortierella</taxon>
    </lineage>
</organism>
<feature type="region of interest" description="Disordered" evidence="9">
    <location>
        <begin position="1312"/>
        <end position="1332"/>
    </location>
</feature>
<evidence type="ECO:0000256" key="2">
    <source>
        <dbReference type="ARBA" id="ARBA00022692"/>
    </source>
</evidence>
<dbReference type="InterPro" id="IPR017978">
    <property type="entry name" value="GPCR_3_C"/>
</dbReference>
<feature type="region of interest" description="Disordered" evidence="9">
    <location>
        <begin position="471"/>
        <end position="497"/>
    </location>
</feature>
<sequence>MADVMWEIPGNPAYDNFITEWISLNPEQYPSSGSTQLTWHETFAYTCLQVMVEGYAVLVQNANKITNETERLMRLREIRHGRRSQNLTIPFLGARTYNSPTGNFTLDKDGNPAKVQVGIFSFQNHSSVPNGKVDNETVSIFNPVQFKGGSTHIPRDSPSADELYPQSSSPFGVTMIVLTSILFLAIISTAVIVIVNRDNIIIKSASPLFCVLELIGLSLTLSWIYLRADVPPPGICRIGLMVVMIGLTINLSALVVKNYRIYRIFNSVSIINHAVSNKYLLRVVAVPVVITLIPCIVHCFVHYLEPDLIRTNNDQFWVQCSSDDPQYVWDVVIGATPVILTFFGVYLAFKTRNVTRLWNEARAIATTIYVVTFFIIIIVIVQTFPQSLYQVSYHVTVVCIFAASFLEYCILFVPKLRNLWLQKRGLHVRAGRDGDMMDSVHGGINANAGRRGRVSNASHADEAVQDYMAGEREKRHGSTAGVVSERRSSDISDAQPNMNISDLVSSYPFGQINNDVGSSSLTSPVHRPTIYGHSNLSNRCRKTMGAQESNIDSLDLSDPTHPLSKRPSLSAGGSTSIVDGNQGENSQAKNGGYGIFGGNRLNTARSNRDAQSLDLHEILLASSNNRTAGERTDGRRTSGMLTVNSGSGGAMDFLADPDRDMFSRKSSFGDFDHLGPGRTRSATLTGVPVAGSMSRSPKLYPLHPNTGHSSMKSGIRETRMDSYTVVVPVQRQRWYIMKVLAQWRMSKIIFVPYSKVLVIVDLETEKSSSLILHSIEPGYFSTEDLISEIPSRGQSIRPADLEPTRSHLPAVLARNSSDQSARTIQFSHQIVPAVHSSSMLTERRLTTATEGAAEPQAIQDSLKTPSNSTAVHLSSLAATASGTEPLEARPSLRRRASQQVINNVKNMAFSFGLDMRQMDGATRTFEDSLAGIEEGIQTDYIIRVISIHNECWRIQLPDQETMDRWVEIGQQIKDDNWIARPINGGRGSISTRRDPSDGPSSGGTEEDGGSAFDRSHMLQGRNHNRTFHPLQHHDGDNEPGSGPGIQTDERWLSDLTDSSVTSNETERQIIRERAARMNQQLRANSKFPAISLRVLRPESVRSGSSAPTLELSQGTSVSDSTVSKRPKKPPAQSSLSRIVTLPTPSNDLDGADAEATVALSEPSTAVPGGSHQLNGNDLDSLLITRRRTEEADLREILAETNIAYQQGQHAVYEDDDPTVAHRTHRIFNNLQYDYNRRRLQDEEVPRSPEWHLTSLELAQMESKRTLAGGDHDLPSNDSTRLPVDGLAQQQPVMGQALTDPVPMVSVTAPPETLTSPWSIPSSPSQESREAVPPMAPPMERFVSMSPMVMHLPPTFPKFSPPGEGGVAISEEERTNGLFEDSRIPQLLDHLPGEDQAIAEPMPPTLENNSDTGRAGQ</sequence>
<keyword evidence="8" id="KW-0807">Transducer</keyword>
<protein>
    <recommendedName>
        <fullName evidence="11">G-protein coupled receptors family 3 profile domain-containing protein</fullName>
    </recommendedName>
</protein>
<reference evidence="12" key="2">
    <citation type="journal article" date="2022" name="Microbiol. Resour. Announc.">
        <title>Whole-Genome Sequence of Entomortierella parvispora E1425, a Mucoromycotan Fungus Associated with Burkholderiaceae-Related Endosymbiotic Bacteria.</title>
        <authorList>
            <person name="Herlambang A."/>
            <person name="Guo Y."/>
            <person name="Takashima Y."/>
            <person name="Narisawa K."/>
            <person name="Ohta H."/>
            <person name="Nishizawa T."/>
        </authorList>
    </citation>
    <scope>NUCLEOTIDE SEQUENCE</scope>
    <source>
        <strain evidence="12">E1425</strain>
    </source>
</reference>
<evidence type="ECO:0000259" key="11">
    <source>
        <dbReference type="PROSITE" id="PS50259"/>
    </source>
</evidence>
<comment type="caution">
    <text evidence="12">The sequence shown here is derived from an EMBL/GenBank/DDBJ whole genome shotgun (WGS) entry which is preliminary data.</text>
</comment>
<dbReference type="GO" id="GO:0007214">
    <property type="term" value="P:gamma-aminobutyric acid signaling pathway"/>
    <property type="evidence" value="ECO:0007669"/>
    <property type="project" value="TreeGrafter"/>
</dbReference>
<feature type="region of interest" description="Disordered" evidence="9">
    <location>
        <begin position="977"/>
        <end position="1066"/>
    </location>
</feature>
<keyword evidence="3 10" id="KW-1133">Transmembrane helix</keyword>
<feature type="region of interest" description="Disordered" evidence="9">
    <location>
        <begin position="545"/>
        <end position="591"/>
    </location>
</feature>
<evidence type="ECO:0000256" key="10">
    <source>
        <dbReference type="SAM" id="Phobius"/>
    </source>
</evidence>
<feature type="compositionally biased region" description="Polar residues" evidence="9">
    <location>
        <begin position="1131"/>
        <end position="1146"/>
    </location>
</feature>
<keyword evidence="2 10" id="KW-0812">Transmembrane</keyword>
<feature type="region of interest" description="Disordered" evidence="9">
    <location>
        <begin position="624"/>
        <end position="643"/>
    </location>
</feature>
<accession>A0A9P3H235</accession>
<evidence type="ECO:0000256" key="5">
    <source>
        <dbReference type="ARBA" id="ARBA00023136"/>
    </source>
</evidence>
<evidence type="ECO:0000313" key="12">
    <source>
        <dbReference type="EMBL" id="GJJ68308.1"/>
    </source>
</evidence>
<dbReference type="InterPro" id="IPR002455">
    <property type="entry name" value="GPCR3_GABA-B"/>
</dbReference>
<feature type="compositionally biased region" description="Polar residues" evidence="9">
    <location>
        <begin position="1101"/>
        <end position="1123"/>
    </location>
</feature>
<evidence type="ECO:0000256" key="7">
    <source>
        <dbReference type="ARBA" id="ARBA00023180"/>
    </source>
</evidence>
<dbReference type="Pfam" id="PF00003">
    <property type="entry name" value="7tm_3"/>
    <property type="match status" value="1"/>
</dbReference>
<dbReference type="Proteomes" id="UP000827284">
    <property type="component" value="Unassembled WGS sequence"/>
</dbReference>
<dbReference type="GO" id="GO:0038039">
    <property type="term" value="C:G protein-coupled receptor heterodimeric complex"/>
    <property type="evidence" value="ECO:0007669"/>
    <property type="project" value="TreeGrafter"/>
</dbReference>
<feature type="compositionally biased region" description="Polar residues" evidence="9">
    <location>
        <begin position="571"/>
        <end position="589"/>
    </location>
</feature>
<evidence type="ECO:0000256" key="3">
    <source>
        <dbReference type="ARBA" id="ARBA00022989"/>
    </source>
</evidence>
<feature type="compositionally biased region" description="Polar residues" evidence="9">
    <location>
        <begin position="1312"/>
        <end position="1325"/>
    </location>
</feature>
<dbReference type="EMBL" id="BQFW01000001">
    <property type="protein sequence ID" value="GJJ68308.1"/>
    <property type="molecule type" value="Genomic_DNA"/>
</dbReference>
<dbReference type="GO" id="GO:0004965">
    <property type="term" value="F:G protein-coupled GABA receptor activity"/>
    <property type="evidence" value="ECO:0007669"/>
    <property type="project" value="InterPro"/>
</dbReference>
<dbReference type="CDD" id="cd15047">
    <property type="entry name" value="7tmC_GABA-B-like"/>
    <property type="match status" value="1"/>
</dbReference>
<evidence type="ECO:0000256" key="6">
    <source>
        <dbReference type="ARBA" id="ARBA00023170"/>
    </source>
</evidence>
<feature type="transmembrane region" description="Helical" evidence="10">
    <location>
        <begin position="327"/>
        <end position="349"/>
    </location>
</feature>
<feature type="transmembrane region" description="Helical" evidence="10">
    <location>
        <begin position="238"/>
        <end position="259"/>
    </location>
</feature>
<gene>
    <name evidence="12" type="ORF">EMPS_00654</name>
</gene>
<feature type="transmembrane region" description="Helical" evidence="10">
    <location>
        <begin position="207"/>
        <end position="226"/>
    </location>
</feature>
<keyword evidence="4" id="KW-0297">G-protein coupled receptor</keyword>
<evidence type="ECO:0000256" key="1">
    <source>
        <dbReference type="ARBA" id="ARBA00004141"/>
    </source>
</evidence>
<feature type="transmembrane region" description="Helical" evidence="10">
    <location>
        <begin position="171"/>
        <end position="195"/>
    </location>
</feature>
<name>A0A9P3H235_9FUNG</name>
<dbReference type="PROSITE" id="PS50259">
    <property type="entry name" value="G_PROTEIN_RECEP_F3_4"/>
    <property type="match status" value="1"/>
</dbReference>
<keyword evidence="13" id="KW-1185">Reference proteome</keyword>
<feature type="compositionally biased region" description="Polar residues" evidence="9">
    <location>
        <begin position="1405"/>
        <end position="1416"/>
    </location>
</feature>
<keyword evidence="6" id="KW-0675">Receptor</keyword>
<evidence type="ECO:0000256" key="4">
    <source>
        <dbReference type="ARBA" id="ARBA00023040"/>
    </source>
</evidence>